<organism evidence="2 3">
    <name type="scientific">Trichoderma asperellum (strain ATCC 204424 / CBS 433.97 / NBRC 101777)</name>
    <dbReference type="NCBI Taxonomy" id="1042311"/>
    <lineage>
        <taxon>Eukaryota</taxon>
        <taxon>Fungi</taxon>
        <taxon>Dikarya</taxon>
        <taxon>Ascomycota</taxon>
        <taxon>Pezizomycotina</taxon>
        <taxon>Sordariomycetes</taxon>
        <taxon>Hypocreomycetidae</taxon>
        <taxon>Hypocreales</taxon>
        <taxon>Hypocreaceae</taxon>
        <taxon>Trichoderma</taxon>
    </lineage>
</organism>
<accession>A0A2T3YX61</accession>
<gene>
    <name evidence="2" type="ORF">M441DRAFT_50440</name>
</gene>
<reference evidence="2 3" key="1">
    <citation type="submission" date="2016-07" db="EMBL/GenBank/DDBJ databases">
        <title>Multiple horizontal gene transfer events from other fungi enriched the ability of initially mycotrophic Trichoderma (Ascomycota) to feed on dead plant biomass.</title>
        <authorList>
            <consortium name="DOE Joint Genome Institute"/>
            <person name="Aerts A."/>
            <person name="Atanasova L."/>
            <person name="Chenthamara K."/>
            <person name="Zhang J."/>
            <person name="Grujic M."/>
            <person name="Henrissat B."/>
            <person name="Kuo A."/>
            <person name="Salamov A."/>
            <person name="Lipzen A."/>
            <person name="Labutti K."/>
            <person name="Barry K."/>
            <person name="Miao Y."/>
            <person name="Rahimi M.J."/>
            <person name="Shen Q."/>
            <person name="Grigoriev I.V."/>
            <person name="Kubicek C.P."/>
            <person name="Druzhinina I.S."/>
        </authorList>
    </citation>
    <scope>NUCLEOTIDE SEQUENCE [LARGE SCALE GENOMIC DNA]</scope>
    <source>
        <strain evidence="2 3">CBS 433.97</strain>
    </source>
</reference>
<evidence type="ECO:0000313" key="3">
    <source>
        <dbReference type="Proteomes" id="UP000240493"/>
    </source>
</evidence>
<dbReference type="Gene3D" id="3.40.50.300">
    <property type="entry name" value="P-loop containing nucleotide triphosphate hydrolases"/>
    <property type="match status" value="1"/>
</dbReference>
<evidence type="ECO:0000256" key="1">
    <source>
        <dbReference type="SAM" id="Phobius"/>
    </source>
</evidence>
<dbReference type="EMBL" id="KZ679268">
    <property type="protein sequence ID" value="PTB37153.1"/>
    <property type="molecule type" value="Genomic_DNA"/>
</dbReference>
<dbReference type="STRING" id="1042311.A0A2T3YX61"/>
<evidence type="ECO:0000313" key="2">
    <source>
        <dbReference type="EMBL" id="PTB37153.1"/>
    </source>
</evidence>
<dbReference type="PANTHER" id="PTHR36978">
    <property type="entry name" value="P-LOOP CONTAINING NUCLEOTIDE TRIPHOSPHATE HYDROLASE"/>
    <property type="match status" value="1"/>
</dbReference>
<protein>
    <recommendedName>
        <fullName evidence="4">P-loop containing nucleoside triphosphate hydrolase protein</fullName>
    </recommendedName>
</protein>
<keyword evidence="1" id="KW-1133">Transmembrane helix</keyword>
<name>A0A2T3YX61_TRIA4</name>
<dbReference type="InterPro" id="IPR027417">
    <property type="entry name" value="P-loop_NTPase"/>
</dbReference>
<dbReference type="InterPro" id="IPR040632">
    <property type="entry name" value="Sulfotransfer_4"/>
</dbReference>
<dbReference type="PANTHER" id="PTHR36978:SF4">
    <property type="entry name" value="P-LOOP CONTAINING NUCLEOSIDE TRIPHOSPHATE HYDROLASE PROTEIN"/>
    <property type="match status" value="1"/>
</dbReference>
<proteinExistence type="predicted"/>
<dbReference type="SUPFAM" id="SSF52540">
    <property type="entry name" value="P-loop containing nucleoside triphosphate hydrolases"/>
    <property type="match status" value="1"/>
</dbReference>
<sequence length="272" mass="31096">MSRLVDRLPTPEKVKEKKVIVLSRSRVGTFSLYQALATLGYKPYHMYEVAMNGTTHLELFEEAIRCKYSGKDKPYGKAEFDKWLCNYDAIVEIPQFFIEEFVEFYPNAKFILVERDVDAWERSLNNTIKGVFEACRSFPMNVTQHVDPFIKGFVALHNTFEDVMFHGKGVNGGMEDAKKDSISDAKKAKRLAPKDQLLTCTLEGGFGWEEICPFLEKDIPKTPYPRGNAPAQFEHLVKTVLGPRIRNSVLKLLGTVLVPAVSIGMWFYVKRR</sequence>
<dbReference type="OrthoDB" id="408152at2759"/>
<dbReference type="AlphaFoldDB" id="A0A2T3YX61"/>
<keyword evidence="3" id="KW-1185">Reference proteome</keyword>
<dbReference type="Proteomes" id="UP000240493">
    <property type="component" value="Unassembled WGS sequence"/>
</dbReference>
<keyword evidence="1" id="KW-0472">Membrane</keyword>
<feature type="transmembrane region" description="Helical" evidence="1">
    <location>
        <begin position="249"/>
        <end position="269"/>
    </location>
</feature>
<evidence type="ECO:0008006" key="4">
    <source>
        <dbReference type="Google" id="ProtNLM"/>
    </source>
</evidence>
<dbReference type="Pfam" id="PF17784">
    <property type="entry name" value="Sulfotransfer_4"/>
    <property type="match status" value="1"/>
</dbReference>
<keyword evidence="1" id="KW-0812">Transmembrane</keyword>